<sequence>MAVQAQQQQHSENLGISFCGSSSQEWMMENNNACGGGGFDQPLYLSLQQQQLFQQQQQQMMLQNQQRNFSNQNIMGFDYCGQQLVSTSNNNIHDSSSLHSSMAFTQSLLSQVEKQQRQEIDRFVALQNERLRLALHEQRKQQLAVMLASLESKAVNLFQQKNDQLSEATKKTMELEECLRKAEMENQVWQRIAKENEAMVIALHNTLDQVKENVYCHSSVAEDAGSCCDNYDDNNVHNNPEPEQVDENSLMMMNKIVCKGCNSRDSCILLFPCRHLCLCKSCDAFSSHCPVCKCVKNGSMEVYMSMP</sequence>
<evidence type="ECO:0000256" key="1">
    <source>
        <dbReference type="ARBA" id="ARBA00022723"/>
    </source>
</evidence>
<name>A0A4Y7K497_PAPSO</name>
<dbReference type="STRING" id="3469.A0A4Y7K497"/>
<dbReference type="FunFam" id="3.30.40.10:FF:000239">
    <property type="entry name" value="probable BOI-related E3 ubiquitin-protein ligase 2"/>
    <property type="match status" value="1"/>
</dbReference>
<dbReference type="GO" id="GO:0008270">
    <property type="term" value="F:zinc ion binding"/>
    <property type="evidence" value="ECO:0007669"/>
    <property type="project" value="UniProtKB-KW"/>
</dbReference>
<accession>A0A4Y7K497</accession>
<dbReference type="OrthoDB" id="1711136at2759"/>
<dbReference type="GO" id="GO:0004842">
    <property type="term" value="F:ubiquitin-protein transferase activity"/>
    <property type="evidence" value="ECO:0007669"/>
    <property type="project" value="TreeGrafter"/>
</dbReference>
<reference evidence="5 6" key="1">
    <citation type="journal article" date="2018" name="Science">
        <title>The opium poppy genome and morphinan production.</title>
        <authorList>
            <person name="Guo L."/>
            <person name="Winzer T."/>
            <person name="Yang X."/>
            <person name="Li Y."/>
            <person name="Ning Z."/>
            <person name="He Z."/>
            <person name="Teodor R."/>
            <person name="Lu Y."/>
            <person name="Bowser T.A."/>
            <person name="Graham I.A."/>
            <person name="Ye K."/>
        </authorList>
    </citation>
    <scope>NUCLEOTIDE SEQUENCE [LARGE SCALE GENOMIC DNA]</scope>
    <source>
        <strain evidence="6">cv. HN1</strain>
        <tissue evidence="5">Leaves</tissue>
    </source>
</reference>
<evidence type="ECO:0000313" key="5">
    <source>
        <dbReference type="EMBL" id="RZC66739.1"/>
    </source>
</evidence>
<dbReference type="PIRSF" id="PIRSF036836">
    <property type="entry name" value="RNase_bind_SBP1"/>
    <property type="match status" value="1"/>
</dbReference>
<dbReference type="Proteomes" id="UP000316621">
    <property type="component" value="Chromosome 6"/>
</dbReference>
<dbReference type="PANTHER" id="PTHR42647:SF22">
    <property type="entry name" value="BOI-RELATED E3 UBIQUITIN-PROTEIN LIGASE 2-RELATED"/>
    <property type="match status" value="1"/>
</dbReference>
<protein>
    <recommendedName>
        <fullName evidence="7">RING-type domain-containing protein</fullName>
    </recommendedName>
</protein>
<keyword evidence="3" id="KW-0862">Zinc</keyword>
<dbReference type="PANTHER" id="PTHR42647">
    <property type="entry name" value="SBP (S-RIBONUCLEASE BINDING PROTEIN) FAMILY PROTEIN"/>
    <property type="match status" value="1"/>
</dbReference>
<dbReference type="InterPro" id="IPR013083">
    <property type="entry name" value="Znf_RING/FYVE/PHD"/>
</dbReference>
<keyword evidence="1" id="KW-0479">Metal-binding</keyword>
<evidence type="ECO:0000256" key="4">
    <source>
        <dbReference type="SAM" id="Coils"/>
    </source>
</evidence>
<dbReference type="Gene3D" id="3.30.40.10">
    <property type="entry name" value="Zinc/RING finger domain, C3HC4 (zinc finger)"/>
    <property type="match status" value="1"/>
</dbReference>
<evidence type="ECO:0000313" key="6">
    <source>
        <dbReference type="Proteomes" id="UP000316621"/>
    </source>
</evidence>
<keyword evidence="4" id="KW-0175">Coiled coil</keyword>
<keyword evidence="6" id="KW-1185">Reference proteome</keyword>
<gene>
    <name evidence="5" type="ORF">C5167_010426</name>
</gene>
<feature type="coiled-coil region" evidence="4">
    <location>
        <begin position="133"/>
        <end position="185"/>
    </location>
</feature>
<evidence type="ECO:0008006" key="7">
    <source>
        <dbReference type="Google" id="ProtNLM"/>
    </source>
</evidence>
<keyword evidence="2" id="KW-0863">Zinc-finger</keyword>
<dbReference type="AlphaFoldDB" id="A0A4Y7K497"/>
<evidence type="ECO:0000256" key="3">
    <source>
        <dbReference type="ARBA" id="ARBA00022833"/>
    </source>
</evidence>
<dbReference type="Gramene" id="RZC66739">
    <property type="protein sequence ID" value="RZC66739"/>
    <property type="gene ID" value="C5167_010426"/>
</dbReference>
<dbReference type="OMA" id="HEINCIL"/>
<evidence type="ECO:0000256" key="2">
    <source>
        <dbReference type="ARBA" id="ARBA00022771"/>
    </source>
</evidence>
<organism evidence="5 6">
    <name type="scientific">Papaver somniferum</name>
    <name type="common">Opium poppy</name>
    <dbReference type="NCBI Taxonomy" id="3469"/>
    <lineage>
        <taxon>Eukaryota</taxon>
        <taxon>Viridiplantae</taxon>
        <taxon>Streptophyta</taxon>
        <taxon>Embryophyta</taxon>
        <taxon>Tracheophyta</taxon>
        <taxon>Spermatophyta</taxon>
        <taxon>Magnoliopsida</taxon>
        <taxon>Ranunculales</taxon>
        <taxon>Papaveraceae</taxon>
        <taxon>Papaveroideae</taxon>
        <taxon>Papaver</taxon>
    </lineage>
</organism>
<proteinExistence type="predicted"/>
<dbReference type="EMBL" id="CM010720">
    <property type="protein sequence ID" value="RZC66739.1"/>
    <property type="molecule type" value="Genomic_DNA"/>
</dbReference>